<feature type="compositionally biased region" description="Basic and acidic residues" evidence="1">
    <location>
        <begin position="194"/>
        <end position="210"/>
    </location>
</feature>
<protein>
    <submittedName>
        <fullName evidence="2">Uncharacterized protein</fullName>
    </submittedName>
</protein>
<reference evidence="2 3" key="1">
    <citation type="submission" date="2019-09" db="EMBL/GenBank/DDBJ databases">
        <title>Draft genome of the ectomycorrhizal ascomycete Sphaerosporella brunnea.</title>
        <authorList>
            <consortium name="DOE Joint Genome Institute"/>
            <person name="Benucci G.M."/>
            <person name="Marozzi G."/>
            <person name="Antonielli L."/>
            <person name="Sanchez S."/>
            <person name="Marco P."/>
            <person name="Wang X."/>
            <person name="Falini L.B."/>
            <person name="Barry K."/>
            <person name="Haridas S."/>
            <person name="Lipzen A."/>
            <person name="Labutti K."/>
            <person name="Grigoriev I.V."/>
            <person name="Murat C."/>
            <person name="Martin F."/>
            <person name="Albertini E."/>
            <person name="Donnini D."/>
            <person name="Bonito G."/>
        </authorList>
    </citation>
    <scope>NUCLEOTIDE SEQUENCE [LARGE SCALE GENOMIC DNA]</scope>
    <source>
        <strain evidence="2 3">Sb_GMNB300</strain>
    </source>
</reference>
<comment type="caution">
    <text evidence="2">The sequence shown here is derived from an EMBL/GenBank/DDBJ whole genome shotgun (WGS) entry which is preliminary data.</text>
</comment>
<sequence length="210" mass="23286">MVETFLGEPTLTSCGVCKFANYISQEISNVDKFESSDEDDDDDDDVSFTTAPSDPPPAPPLPLNVKRAQHRTQLEDAEKEAEGIDSMGDFDVSWGWPAISAISDDEQSSDEEDEELEGTLYRRKIDSTHEAKIRELLEDEEDEFLSEGLRALDIRSPITTFESREIAPGEFYGHSKRADDEKPAGAAQQDEGDAVEKAEKMAETSTTEKA</sequence>
<keyword evidence="3" id="KW-1185">Reference proteome</keyword>
<organism evidence="2 3">
    <name type="scientific">Sphaerosporella brunnea</name>
    <dbReference type="NCBI Taxonomy" id="1250544"/>
    <lineage>
        <taxon>Eukaryota</taxon>
        <taxon>Fungi</taxon>
        <taxon>Dikarya</taxon>
        <taxon>Ascomycota</taxon>
        <taxon>Pezizomycotina</taxon>
        <taxon>Pezizomycetes</taxon>
        <taxon>Pezizales</taxon>
        <taxon>Pyronemataceae</taxon>
        <taxon>Sphaerosporella</taxon>
    </lineage>
</organism>
<evidence type="ECO:0000256" key="1">
    <source>
        <dbReference type="SAM" id="MobiDB-lite"/>
    </source>
</evidence>
<dbReference type="InParanoid" id="A0A5J5F3X3"/>
<feature type="region of interest" description="Disordered" evidence="1">
    <location>
        <begin position="165"/>
        <end position="210"/>
    </location>
</feature>
<proteinExistence type="predicted"/>
<dbReference type="Proteomes" id="UP000326924">
    <property type="component" value="Unassembled WGS sequence"/>
</dbReference>
<feature type="compositionally biased region" description="Basic and acidic residues" evidence="1">
    <location>
        <begin position="72"/>
        <end position="82"/>
    </location>
</feature>
<dbReference type="AlphaFoldDB" id="A0A5J5F3X3"/>
<accession>A0A5J5F3X3</accession>
<name>A0A5J5F3X3_9PEZI</name>
<feature type="compositionally biased region" description="Acidic residues" evidence="1">
    <location>
        <begin position="36"/>
        <end position="46"/>
    </location>
</feature>
<feature type="compositionally biased region" description="Pro residues" evidence="1">
    <location>
        <begin position="53"/>
        <end position="62"/>
    </location>
</feature>
<dbReference type="EMBL" id="VXIS01000040">
    <property type="protein sequence ID" value="KAA8911039.1"/>
    <property type="molecule type" value="Genomic_DNA"/>
</dbReference>
<evidence type="ECO:0000313" key="3">
    <source>
        <dbReference type="Proteomes" id="UP000326924"/>
    </source>
</evidence>
<evidence type="ECO:0000313" key="2">
    <source>
        <dbReference type="EMBL" id="KAA8911039.1"/>
    </source>
</evidence>
<feature type="region of interest" description="Disordered" evidence="1">
    <location>
        <begin position="29"/>
        <end position="83"/>
    </location>
</feature>
<gene>
    <name evidence="2" type="ORF">FN846DRAFT_888066</name>
</gene>